<dbReference type="EC" id="5.2.1.8" evidence="4"/>
<evidence type="ECO:0000256" key="2">
    <source>
        <dbReference type="ARBA" id="ARBA00023110"/>
    </source>
</evidence>
<dbReference type="EMBL" id="KV453926">
    <property type="protein sequence ID" value="ODV75226.1"/>
    <property type="molecule type" value="Genomic_DNA"/>
</dbReference>
<keyword evidence="2 4" id="KW-0697">Rotamase</keyword>
<reference evidence="8 10" key="3">
    <citation type="journal article" date="2016" name="Proc. Natl. Acad. Sci. U.S.A.">
        <title>Comparative genomics of biotechnologically important yeasts.</title>
        <authorList>
            <person name="Riley R."/>
            <person name="Haridas S."/>
            <person name="Wolfe K.H."/>
            <person name="Lopes M.R."/>
            <person name="Hittinger C.T."/>
            <person name="Goeker M."/>
            <person name="Salamov A.A."/>
            <person name="Wisecaver J.H."/>
            <person name="Long T.M."/>
            <person name="Calvey C.H."/>
            <person name="Aerts A.L."/>
            <person name="Barry K.W."/>
            <person name="Choi C."/>
            <person name="Clum A."/>
            <person name="Coughlan A.Y."/>
            <person name="Deshpande S."/>
            <person name="Douglass A.P."/>
            <person name="Hanson S.J."/>
            <person name="Klenk H.-P."/>
            <person name="LaButti K.M."/>
            <person name="Lapidus A."/>
            <person name="Lindquist E.A."/>
            <person name="Lipzen A.M."/>
            <person name="Meier-Kolthoff J.P."/>
            <person name="Ohm R.A."/>
            <person name="Otillar R.P."/>
            <person name="Pangilinan J.L."/>
            <person name="Peng Y."/>
            <person name="Rokas A."/>
            <person name="Rosa C.A."/>
            <person name="Scheuner C."/>
            <person name="Sibirny A.A."/>
            <person name="Slot J.C."/>
            <person name="Stielow J.B."/>
            <person name="Sun H."/>
            <person name="Kurtzman C.P."/>
            <person name="Blackwell M."/>
            <person name="Grigoriev I.V."/>
            <person name="Jeffries T.W."/>
        </authorList>
    </citation>
    <scope>NUCLEOTIDE SEQUENCE [LARGE SCALE GENOMIC DNA]</scope>
    <source>
        <strain evidence="10">ATCC 18201 / CBS 1600 / BCRC 20928 / JCM 3617 / NBRC 0987 / NRRL Y-1542</strain>
        <strain evidence="8">NRRL Y-1542</strain>
    </source>
</reference>
<evidence type="ECO:0000256" key="3">
    <source>
        <dbReference type="ARBA" id="ARBA00023235"/>
    </source>
</evidence>
<dbReference type="FunFam" id="2.40.100.10:FF:000001">
    <property type="entry name" value="Peptidyl-prolyl cis-trans isomerase"/>
    <property type="match status" value="1"/>
</dbReference>
<comment type="catalytic activity">
    <reaction evidence="1 4">
        <text>[protein]-peptidylproline (omega=180) = [protein]-peptidylproline (omega=0)</text>
        <dbReference type="Rhea" id="RHEA:16237"/>
        <dbReference type="Rhea" id="RHEA-COMP:10747"/>
        <dbReference type="Rhea" id="RHEA-COMP:10748"/>
        <dbReference type="ChEBI" id="CHEBI:83833"/>
        <dbReference type="ChEBI" id="CHEBI:83834"/>
        <dbReference type="EC" id="5.2.1.8"/>
    </reaction>
</comment>
<protein>
    <recommendedName>
        <fullName evidence="4">Peptidyl-prolyl cis-trans isomerase</fullName>
        <shortName evidence="4">PPIase</shortName>
        <ecNumber evidence="4">5.2.1.8</ecNumber>
    </recommendedName>
</protein>
<dbReference type="PROSITE" id="PS00170">
    <property type="entry name" value="CSA_PPIASE_1"/>
    <property type="match status" value="1"/>
</dbReference>
<dbReference type="OrthoDB" id="193499at2759"/>
<keyword evidence="3 4" id="KW-0413">Isomerase</keyword>
<dbReference type="GO" id="GO:0016018">
    <property type="term" value="F:cyclosporin A binding"/>
    <property type="evidence" value="ECO:0007669"/>
    <property type="project" value="TreeGrafter"/>
</dbReference>
<keyword evidence="10" id="KW-1185">Reference proteome</keyword>
<accession>A0A0H5C310</accession>
<dbReference type="PANTHER" id="PTHR11071">
    <property type="entry name" value="PEPTIDYL-PROLYL CIS-TRANS ISOMERASE"/>
    <property type="match status" value="1"/>
</dbReference>
<dbReference type="InterPro" id="IPR029000">
    <property type="entry name" value="Cyclophilin-like_dom_sf"/>
</dbReference>
<dbReference type="STRING" id="983966.A0A0H5C310"/>
<evidence type="ECO:0000259" key="6">
    <source>
        <dbReference type="PROSITE" id="PS50072"/>
    </source>
</evidence>
<dbReference type="RefSeq" id="XP_020072265.1">
    <property type="nucleotide sequence ID" value="XM_020214297.1"/>
</dbReference>
<dbReference type="PRINTS" id="PR00153">
    <property type="entry name" value="CSAPPISMRASE"/>
</dbReference>
<dbReference type="SUPFAM" id="SSF50891">
    <property type="entry name" value="Cyclophilin-like"/>
    <property type="match status" value="1"/>
</dbReference>
<evidence type="ECO:0000313" key="9">
    <source>
        <dbReference type="Proteomes" id="UP000038830"/>
    </source>
</evidence>
<dbReference type="EMBL" id="CDQK01000003">
    <property type="protein sequence ID" value="CEP22385.1"/>
    <property type="molecule type" value="Genomic_DNA"/>
</dbReference>
<dbReference type="AlphaFoldDB" id="A0A0H5C310"/>
<dbReference type="GO" id="GO:0000324">
    <property type="term" value="C:fungal-type vacuole"/>
    <property type="evidence" value="ECO:0007669"/>
    <property type="project" value="TreeGrafter"/>
</dbReference>
<reference evidence="7" key="1">
    <citation type="submission" date="2014-12" db="EMBL/GenBank/DDBJ databases">
        <authorList>
            <person name="Jaenicke S."/>
        </authorList>
    </citation>
    <scope>NUCLEOTIDE SEQUENCE [LARGE SCALE GENOMIC DNA]</scope>
    <source>
        <strain evidence="7">CBS1600</strain>
    </source>
</reference>
<dbReference type="PANTHER" id="PTHR11071:SF561">
    <property type="entry name" value="PEPTIDYL-PROLYL CIS-TRANS ISOMERASE D-RELATED"/>
    <property type="match status" value="1"/>
</dbReference>
<name>A0A0H5C310_CYBJN</name>
<dbReference type="Gene3D" id="2.40.100.10">
    <property type="entry name" value="Cyclophilin-like"/>
    <property type="match status" value="1"/>
</dbReference>
<evidence type="ECO:0000256" key="5">
    <source>
        <dbReference type="SAM" id="MobiDB-lite"/>
    </source>
</evidence>
<comment type="similarity">
    <text evidence="4">Belongs to the cyclophilin-type PPIase family.</text>
</comment>
<feature type="region of interest" description="Disordered" evidence="5">
    <location>
        <begin position="205"/>
        <end position="224"/>
    </location>
</feature>
<feature type="domain" description="PPIase cyclophilin-type" evidence="6">
    <location>
        <begin position="30"/>
        <end position="187"/>
    </location>
</feature>
<gene>
    <name evidence="7" type="ORF">BN1211_2743</name>
    <name evidence="8" type="ORF">CYBJADRAFT_165979</name>
</gene>
<evidence type="ECO:0000256" key="4">
    <source>
        <dbReference type="RuleBase" id="RU363019"/>
    </source>
</evidence>
<evidence type="ECO:0000313" key="7">
    <source>
        <dbReference type="EMBL" id="CEP22385.1"/>
    </source>
</evidence>
<organism evidence="7 9">
    <name type="scientific">Cyberlindnera jadinii (strain ATCC 18201 / CBS 1600 / BCRC 20928 / JCM 3617 / NBRC 0987 / NRRL Y-1542)</name>
    <name type="common">Torula yeast</name>
    <name type="synonym">Candida utilis</name>
    <dbReference type="NCBI Taxonomy" id="983966"/>
    <lineage>
        <taxon>Eukaryota</taxon>
        <taxon>Fungi</taxon>
        <taxon>Dikarya</taxon>
        <taxon>Ascomycota</taxon>
        <taxon>Saccharomycotina</taxon>
        <taxon>Saccharomycetes</taxon>
        <taxon>Phaffomycetales</taxon>
        <taxon>Phaffomycetaceae</taxon>
        <taxon>Cyberlindnera</taxon>
    </lineage>
</organism>
<evidence type="ECO:0000256" key="1">
    <source>
        <dbReference type="ARBA" id="ARBA00000971"/>
    </source>
</evidence>
<evidence type="ECO:0000313" key="10">
    <source>
        <dbReference type="Proteomes" id="UP000094389"/>
    </source>
</evidence>
<evidence type="ECO:0000313" key="8">
    <source>
        <dbReference type="EMBL" id="ODV75226.1"/>
    </source>
</evidence>
<accession>A0A1E4S6U5</accession>
<proteinExistence type="inferred from homology"/>
<dbReference type="InterPro" id="IPR002130">
    <property type="entry name" value="Cyclophilin-type_PPIase_dom"/>
</dbReference>
<dbReference type="Proteomes" id="UP000094389">
    <property type="component" value="Unassembled WGS sequence"/>
</dbReference>
<dbReference type="Pfam" id="PF00160">
    <property type="entry name" value="Pro_isomerase"/>
    <property type="match status" value="1"/>
</dbReference>
<keyword evidence="4" id="KW-0732">Signal</keyword>
<dbReference type="GO" id="GO:0005783">
    <property type="term" value="C:endoplasmic reticulum"/>
    <property type="evidence" value="ECO:0007669"/>
    <property type="project" value="TreeGrafter"/>
</dbReference>
<feature type="signal peptide" evidence="4">
    <location>
        <begin position="1"/>
        <end position="20"/>
    </location>
</feature>
<sequence length="224" mass="24753">MKAFTSVVSFLVLFVVAVLATDPTITDRVYFDLSQGDEYLGRVVLGLYGNVVPKTAQNFRELTLSKDPSFGYINSIFHRVIPNFMIQGGDFTMRNGRGGKSIYGDKFEDENFELKHDKPGKLSMANAGKNTNGSQFFITTVVTSWLDGRHVVFGEVLSGLDIINKVENTKTKRDKPVVDVVISGTGELNEDGEVITSITLEDALGDSKSEEDVKEEVKNVKDEL</sequence>
<dbReference type="OMA" id="FFICMGK"/>
<dbReference type="GO" id="GO:0006457">
    <property type="term" value="P:protein folding"/>
    <property type="evidence" value="ECO:0007669"/>
    <property type="project" value="InterPro"/>
</dbReference>
<dbReference type="InterPro" id="IPR020892">
    <property type="entry name" value="Cyclophilin-type_PPIase_CS"/>
</dbReference>
<dbReference type="Proteomes" id="UP000038830">
    <property type="component" value="Unassembled WGS sequence"/>
</dbReference>
<dbReference type="GeneID" id="30988693"/>
<feature type="chain" id="PRO_5041008127" description="Peptidyl-prolyl cis-trans isomerase" evidence="4">
    <location>
        <begin position="21"/>
        <end position="224"/>
    </location>
</feature>
<comment type="function">
    <text evidence="4">PPIases accelerate the folding of proteins. It catalyzes the cis-trans isomerization of proline imidic peptide bonds in oligopeptides.</text>
</comment>
<reference evidence="9" key="2">
    <citation type="journal article" date="2015" name="J. Biotechnol.">
        <title>The structure of the Cyberlindnera jadinii genome and its relation to Candida utilis analyzed by the occurrence of single nucleotide polymorphisms.</title>
        <authorList>
            <person name="Rupp O."/>
            <person name="Brinkrolf K."/>
            <person name="Buerth C."/>
            <person name="Kunigo M."/>
            <person name="Schneider J."/>
            <person name="Jaenicke S."/>
            <person name="Goesmann A."/>
            <person name="Puehler A."/>
            <person name="Jaeger K.-E."/>
            <person name="Ernst J.F."/>
        </authorList>
    </citation>
    <scope>NUCLEOTIDE SEQUENCE [LARGE SCALE GENOMIC DNA]</scope>
    <source>
        <strain evidence="9">ATCC 18201 / CBS 1600 / BCRC 20928 / JCM 3617 / NBRC 0987 / NRRL Y-1542</strain>
    </source>
</reference>
<dbReference type="PROSITE" id="PS50072">
    <property type="entry name" value="CSA_PPIASE_2"/>
    <property type="match status" value="1"/>
</dbReference>
<dbReference type="GO" id="GO:0003755">
    <property type="term" value="F:peptidyl-prolyl cis-trans isomerase activity"/>
    <property type="evidence" value="ECO:0007669"/>
    <property type="project" value="UniProtKB-UniRule"/>
</dbReference>